<reference evidence="9" key="1">
    <citation type="journal article" date="2017" name="Nat. Commun.">
        <title>The asparagus genome sheds light on the origin and evolution of a young Y chromosome.</title>
        <authorList>
            <person name="Harkess A."/>
            <person name="Zhou J."/>
            <person name="Xu C."/>
            <person name="Bowers J.E."/>
            <person name="Van der Hulst R."/>
            <person name="Ayyampalayam S."/>
            <person name="Mercati F."/>
            <person name="Riccardi P."/>
            <person name="McKain M.R."/>
            <person name="Kakrana A."/>
            <person name="Tang H."/>
            <person name="Ray J."/>
            <person name="Groenendijk J."/>
            <person name="Arikit S."/>
            <person name="Mathioni S.M."/>
            <person name="Nakano M."/>
            <person name="Shan H."/>
            <person name="Telgmann-Rauber A."/>
            <person name="Kanno A."/>
            <person name="Yue Z."/>
            <person name="Chen H."/>
            <person name="Li W."/>
            <person name="Chen Y."/>
            <person name="Xu X."/>
            <person name="Zhang Y."/>
            <person name="Luo S."/>
            <person name="Chen H."/>
            <person name="Gao J."/>
            <person name="Mao Z."/>
            <person name="Pires J.C."/>
            <person name="Luo M."/>
            <person name="Kudrna D."/>
            <person name="Wing R.A."/>
            <person name="Meyers B.C."/>
            <person name="Yi K."/>
            <person name="Kong H."/>
            <person name="Lavrijsen P."/>
            <person name="Sunseri F."/>
            <person name="Falavigna A."/>
            <person name="Ye Y."/>
            <person name="Leebens-Mack J.H."/>
            <person name="Chen G."/>
        </authorList>
    </citation>
    <scope>NUCLEOTIDE SEQUENCE [LARGE SCALE GENOMIC DNA]</scope>
    <source>
        <strain evidence="9">cv. DH0086</strain>
    </source>
</reference>
<dbReference type="Pfam" id="PF03171">
    <property type="entry name" value="2OG-FeII_Oxy"/>
    <property type="match status" value="1"/>
</dbReference>
<dbReference type="Gramene" id="ONK56379">
    <property type="protein sequence ID" value="ONK56379"/>
    <property type="gene ID" value="A4U43_C10F7860"/>
</dbReference>
<dbReference type="InterPro" id="IPR027443">
    <property type="entry name" value="IPNS-like_sf"/>
</dbReference>
<dbReference type="InterPro" id="IPR026992">
    <property type="entry name" value="DIOX_N"/>
</dbReference>
<dbReference type="GO" id="GO:0046872">
    <property type="term" value="F:metal ion binding"/>
    <property type="evidence" value="ECO:0007669"/>
    <property type="project" value="UniProtKB-KW"/>
</dbReference>
<evidence type="ECO:0000256" key="1">
    <source>
        <dbReference type="ARBA" id="ARBA00008056"/>
    </source>
</evidence>
<dbReference type="EMBL" id="CM007390">
    <property type="protein sequence ID" value="ONK56379.1"/>
    <property type="molecule type" value="Genomic_DNA"/>
</dbReference>
<dbReference type="Proteomes" id="UP000243459">
    <property type="component" value="Chromosome 10"/>
</dbReference>
<dbReference type="InterPro" id="IPR005123">
    <property type="entry name" value="Oxoglu/Fe-dep_dioxygenase_dom"/>
</dbReference>
<dbReference type="Gene3D" id="2.60.120.330">
    <property type="entry name" value="B-lactam Antibiotic, Isopenicillin N Synthase, Chain"/>
    <property type="match status" value="1"/>
</dbReference>
<dbReference type="PANTHER" id="PTHR47991">
    <property type="entry name" value="OXOGLUTARATE/IRON-DEPENDENT DIOXYGENASE"/>
    <property type="match status" value="1"/>
</dbReference>
<dbReference type="InterPro" id="IPR044861">
    <property type="entry name" value="IPNS-like_FE2OG_OXY"/>
</dbReference>
<feature type="domain" description="Fe2OG dioxygenase" evidence="7">
    <location>
        <begin position="335"/>
        <end position="435"/>
    </location>
</feature>
<dbReference type="FunFam" id="2.60.120.330:FF:000079">
    <property type="entry name" value="Protein SRG1"/>
    <property type="match status" value="1"/>
</dbReference>
<protein>
    <recommendedName>
        <fullName evidence="7">Fe2OG dioxygenase domain-containing protein</fullName>
    </recommendedName>
</protein>
<evidence type="ECO:0000256" key="2">
    <source>
        <dbReference type="ARBA" id="ARBA00022723"/>
    </source>
</evidence>
<feature type="region of interest" description="Disordered" evidence="6">
    <location>
        <begin position="72"/>
        <end position="111"/>
    </location>
</feature>
<sequence length="484" mass="53970">MVSRGRRLGCSETPVSGQPPPEAWRVIHHLKIVKVDTGKQKLEMNEGCLRGDGDERRGGWGRYGGLERHDGRQDGRRWMGDSTRGEARWTGESMRERRGGPESDPVVDGDESRTLPIIDLELLMNPEVCEEERAKLDLEIGSLETRSPHRSSHRQDLLNDVGGFVVVLTCPSSASEVTRCPPIQETSKLSFHEAHNKSLPKVTRCPSTSRDEQLINHGVLAEVMEKVKEDVANFFKLPLEEKEAFKQLPSGVEGYGNLFVISEEQKLDWKDILVCYTQPQTKRNMRFWPTNPPTFRETVDNYSSALKGVSTSLLGSLSHCLGLESQHLINVFGEQVQAMQFNYYPPCPKANKVLGHSPHSDGTGLTILLQANNVSGLQIKKSGKWFTVEPLPGAFVVNVGDLLEIFSNGRYKSVEHRATINPENARISVAAFHTPACKIIGPLPELLKGGEELYKTTSVDDFERGYFAAKLNGKSHLECMKISK</sequence>
<accession>A0A5P1E1S7</accession>
<evidence type="ECO:0000256" key="4">
    <source>
        <dbReference type="ARBA" id="ARBA00023004"/>
    </source>
</evidence>
<proteinExistence type="inferred from homology"/>
<evidence type="ECO:0000259" key="7">
    <source>
        <dbReference type="PROSITE" id="PS51471"/>
    </source>
</evidence>
<dbReference type="AlphaFoldDB" id="A0A5P1E1S7"/>
<dbReference type="SUPFAM" id="SSF51197">
    <property type="entry name" value="Clavaminate synthase-like"/>
    <property type="match status" value="1"/>
</dbReference>
<evidence type="ECO:0000256" key="6">
    <source>
        <dbReference type="SAM" id="MobiDB-lite"/>
    </source>
</evidence>
<evidence type="ECO:0000313" key="8">
    <source>
        <dbReference type="EMBL" id="ONK56379.1"/>
    </source>
</evidence>
<dbReference type="PROSITE" id="PS51471">
    <property type="entry name" value="FE2OG_OXY"/>
    <property type="match status" value="1"/>
</dbReference>
<keyword evidence="4 5" id="KW-0408">Iron</keyword>
<dbReference type="GO" id="GO:0016491">
    <property type="term" value="F:oxidoreductase activity"/>
    <property type="evidence" value="ECO:0007669"/>
    <property type="project" value="UniProtKB-KW"/>
</dbReference>
<evidence type="ECO:0000256" key="3">
    <source>
        <dbReference type="ARBA" id="ARBA00023002"/>
    </source>
</evidence>
<dbReference type="Pfam" id="PF14226">
    <property type="entry name" value="DIOX_N"/>
    <property type="match status" value="1"/>
</dbReference>
<gene>
    <name evidence="8" type="ORF">A4U43_C10F7860</name>
</gene>
<evidence type="ECO:0000256" key="5">
    <source>
        <dbReference type="RuleBase" id="RU003682"/>
    </source>
</evidence>
<feature type="region of interest" description="Disordered" evidence="6">
    <location>
        <begin position="1"/>
        <end position="22"/>
    </location>
</feature>
<keyword evidence="9" id="KW-1185">Reference proteome</keyword>
<organism evidence="8 9">
    <name type="scientific">Asparagus officinalis</name>
    <name type="common">Garden asparagus</name>
    <dbReference type="NCBI Taxonomy" id="4686"/>
    <lineage>
        <taxon>Eukaryota</taxon>
        <taxon>Viridiplantae</taxon>
        <taxon>Streptophyta</taxon>
        <taxon>Embryophyta</taxon>
        <taxon>Tracheophyta</taxon>
        <taxon>Spermatophyta</taxon>
        <taxon>Magnoliopsida</taxon>
        <taxon>Liliopsida</taxon>
        <taxon>Asparagales</taxon>
        <taxon>Asparagaceae</taxon>
        <taxon>Asparagoideae</taxon>
        <taxon>Asparagus</taxon>
    </lineage>
</organism>
<comment type="similarity">
    <text evidence="1 5">Belongs to the iron/ascorbate-dependent oxidoreductase family.</text>
</comment>
<keyword evidence="2 5" id="KW-0479">Metal-binding</keyword>
<dbReference type="InterPro" id="IPR050295">
    <property type="entry name" value="Plant_2OG-oxidoreductases"/>
</dbReference>
<keyword evidence="3 5" id="KW-0560">Oxidoreductase</keyword>
<name>A0A5P1E1S7_ASPOF</name>
<feature type="compositionally biased region" description="Basic and acidic residues" evidence="6">
    <location>
        <begin position="72"/>
        <end position="101"/>
    </location>
</feature>
<evidence type="ECO:0000313" key="9">
    <source>
        <dbReference type="Proteomes" id="UP000243459"/>
    </source>
</evidence>